<organism evidence="1 2">
    <name type="scientific">Ridgeia piscesae</name>
    <name type="common">Tubeworm</name>
    <dbReference type="NCBI Taxonomy" id="27915"/>
    <lineage>
        <taxon>Eukaryota</taxon>
        <taxon>Metazoa</taxon>
        <taxon>Spiralia</taxon>
        <taxon>Lophotrochozoa</taxon>
        <taxon>Annelida</taxon>
        <taxon>Polychaeta</taxon>
        <taxon>Sedentaria</taxon>
        <taxon>Canalipalpata</taxon>
        <taxon>Sabellida</taxon>
        <taxon>Siboglinidae</taxon>
        <taxon>Ridgeia</taxon>
    </lineage>
</organism>
<dbReference type="Proteomes" id="UP001209878">
    <property type="component" value="Unassembled WGS sequence"/>
</dbReference>
<sequence>MVTGRLRGSQSSSIRQIGSSASGYLALCKKSDTKRRIRSPFSFSCFFIRVRSRGAGSLLRRRTLSAFSVAKISLSCSADELKSSRTLARVSESMSSMSMMLKGGLKSTLMTRLL</sequence>
<reference evidence="1" key="1">
    <citation type="journal article" date="2023" name="Mol. Biol. Evol.">
        <title>Third-Generation Sequencing Reveals the Adaptive Role of the Epigenome in Three Deep-Sea Polychaetes.</title>
        <authorList>
            <person name="Perez M."/>
            <person name="Aroh O."/>
            <person name="Sun Y."/>
            <person name="Lan Y."/>
            <person name="Juniper S.K."/>
            <person name="Young C.R."/>
            <person name="Angers B."/>
            <person name="Qian P.Y."/>
        </authorList>
    </citation>
    <scope>NUCLEOTIDE SEQUENCE</scope>
    <source>
        <strain evidence="1">R07B-5</strain>
    </source>
</reference>
<gene>
    <name evidence="1" type="ORF">NP493_108g00046</name>
</gene>
<keyword evidence="2" id="KW-1185">Reference proteome</keyword>
<proteinExistence type="predicted"/>
<dbReference type="AlphaFoldDB" id="A0AAD9P733"/>
<evidence type="ECO:0000313" key="2">
    <source>
        <dbReference type="Proteomes" id="UP001209878"/>
    </source>
</evidence>
<name>A0AAD9P733_RIDPI</name>
<protein>
    <submittedName>
        <fullName evidence="1">Uncharacterized protein</fullName>
    </submittedName>
</protein>
<comment type="caution">
    <text evidence="1">The sequence shown here is derived from an EMBL/GenBank/DDBJ whole genome shotgun (WGS) entry which is preliminary data.</text>
</comment>
<evidence type="ECO:0000313" key="1">
    <source>
        <dbReference type="EMBL" id="KAK2189352.1"/>
    </source>
</evidence>
<accession>A0AAD9P733</accession>
<dbReference type="EMBL" id="JAODUO010000108">
    <property type="protein sequence ID" value="KAK2189352.1"/>
    <property type="molecule type" value="Genomic_DNA"/>
</dbReference>